<evidence type="ECO:0000313" key="4">
    <source>
        <dbReference type="Proteomes" id="UP000682951"/>
    </source>
</evidence>
<evidence type="ECO:0000259" key="2">
    <source>
        <dbReference type="Pfam" id="PF09335"/>
    </source>
</evidence>
<organism evidence="3 4">
    <name type="scientific">Campylobacter anatolicus</name>
    <dbReference type="NCBI Taxonomy" id="2829105"/>
    <lineage>
        <taxon>Bacteria</taxon>
        <taxon>Pseudomonadati</taxon>
        <taxon>Campylobacterota</taxon>
        <taxon>Epsilonproteobacteria</taxon>
        <taxon>Campylobacterales</taxon>
        <taxon>Campylobacteraceae</taxon>
        <taxon>Campylobacter</taxon>
    </lineage>
</organism>
<keyword evidence="1" id="KW-0812">Transmembrane</keyword>
<dbReference type="Proteomes" id="UP000682951">
    <property type="component" value="Unassembled WGS sequence"/>
</dbReference>
<dbReference type="Pfam" id="PF09335">
    <property type="entry name" value="VTT_dom"/>
    <property type="match status" value="1"/>
</dbReference>
<feature type="transmembrane region" description="Helical" evidence="1">
    <location>
        <begin position="42"/>
        <end position="63"/>
    </location>
</feature>
<dbReference type="InterPro" id="IPR051311">
    <property type="entry name" value="DedA_domain"/>
</dbReference>
<proteinExistence type="predicted"/>
<dbReference type="PANTHER" id="PTHR42709:SF2">
    <property type="entry name" value="INNER MEMBRANE PROTEIN YOHD"/>
    <property type="match status" value="1"/>
</dbReference>
<dbReference type="PANTHER" id="PTHR42709">
    <property type="entry name" value="ALKALINE PHOSPHATASE LIKE PROTEIN"/>
    <property type="match status" value="1"/>
</dbReference>
<comment type="caution">
    <text evidence="3">The sequence shown here is derived from an EMBL/GenBank/DDBJ whole genome shotgun (WGS) entry which is preliminary data.</text>
</comment>
<feature type="transmembrane region" description="Helical" evidence="1">
    <location>
        <begin position="124"/>
        <end position="147"/>
    </location>
</feature>
<accession>A0ABS5HHZ0</accession>
<feature type="transmembrane region" description="Helical" evidence="1">
    <location>
        <begin position="159"/>
        <end position="179"/>
    </location>
</feature>
<name>A0ABS5HHZ0_9BACT</name>
<keyword evidence="1" id="KW-1133">Transmembrane helix</keyword>
<dbReference type="RefSeq" id="WP_212141779.1">
    <property type="nucleotide sequence ID" value="NZ_JAGSSW010000003.1"/>
</dbReference>
<dbReference type="InterPro" id="IPR032816">
    <property type="entry name" value="VTT_dom"/>
</dbReference>
<feature type="transmembrane region" description="Helical" evidence="1">
    <location>
        <begin position="12"/>
        <end position="36"/>
    </location>
</feature>
<evidence type="ECO:0000256" key="1">
    <source>
        <dbReference type="SAM" id="Phobius"/>
    </source>
</evidence>
<reference evidence="3 4" key="1">
    <citation type="submission" date="2021-04" db="EMBL/GenBank/DDBJ databases">
        <title>Molecular and phenotypic characterization and identification of bacterial isolates recovered from the Anatolian ground squirrels (Spermophilus xanthoprymnus) and which have the potential to form a new species in the Campylobacter genus.</title>
        <authorList>
            <person name="Aydin F."/>
            <person name="Abay S."/>
            <person name="Kayman T."/>
            <person name="Karakaya E."/>
            <person name="Mustak H.K."/>
            <person name="Mustak I.B."/>
            <person name="Bilgin N."/>
            <person name="Duzler A."/>
            <person name="Sahin O."/>
            <person name="Guran O."/>
            <person name="Saticioglu I.B."/>
        </authorList>
    </citation>
    <scope>NUCLEOTIDE SEQUENCE [LARGE SCALE GENOMIC DNA]</scope>
    <source>
        <strain evidence="4">faydin-G24</strain>
    </source>
</reference>
<sequence length="187" mass="21038">MQDTLNSLSTYGYIILFLYTLGGGMVALIAAGVLSYAGKMDIGASIAIATVSNALGDTLLFYLSRHNKSAFLSYIRPHRRKLAYSHILMKRYGDKIIFFKKFIYGLKTIVPVAIGLTSYSFYKFIVINVVASIGWAVIIGMLSYYAGEFFIKVSDYMDSHGYIMPIIMLSILGGIWYFLKNITKKRR</sequence>
<keyword evidence="4" id="KW-1185">Reference proteome</keyword>
<gene>
    <name evidence="3" type="ORF">KDD93_03640</name>
</gene>
<protein>
    <submittedName>
        <fullName evidence="3">DedA family protein</fullName>
    </submittedName>
</protein>
<evidence type="ECO:0000313" key="3">
    <source>
        <dbReference type="EMBL" id="MBR8463666.1"/>
    </source>
</evidence>
<dbReference type="EMBL" id="JAGSSW010000003">
    <property type="protein sequence ID" value="MBR8463666.1"/>
    <property type="molecule type" value="Genomic_DNA"/>
</dbReference>
<feature type="domain" description="VTT" evidence="2">
    <location>
        <begin position="25"/>
        <end position="143"/>
    </location>
</feature>
<keyword evidence="1" id="KW-0472">Membrane</keyword>